<dbReference type="Proteomes" id="UP000722791">
    <property type="component" value="Unassembled WGS sequence"/>
</dbReference>
<accession>A0A8J4G147</accession>
<dbReference type="GO" id="GO:0003723">
    <property type="term" value="F:RNA binding"/>
    <property type="evidence" value="ECO:0007669"/>
    <property type="project" value="InterPro"/>
</dbReference>
<organism evidence="2 3">
    <name type="scientific">Volvox reticuliferus</name>
    <dbReference type="NCBI Taxonomy" id="1737510"/>
    <lineage>
        <taxon>Eukaryota</taxon>
        <taxon>Viridiplantae</taxon>
        <taxon>Chlorophyta</taxon>
        <taxon>core chlorophytes</taxon>
        <taxon>Chlorophyceae</taxon>
        <taxon>CS clade</taxon>
        <taxon>Chlamydomonadales</taxon>
        <taxon>Volvocaceae</taxon>
        <taxon>Volvox</taxon>
    </lineage>
</organism>
<feature type="compositionally biased region" description="Low complexity" evidence="1">
    <location>
        <begin position="64"/>
        <end position="73"/>
    </location>
</feature>
<name>A0A8J4G147_9CHLO</name>
<comment type="caution">
    <text evidence="2">The sequence shown here is derived from an EMBL/GenBank/DDBJ whole genome shotgun (WGS) entry which is preliminary data.</text>
</comment>
<feature type="region of interest" description="Disordered" evidence="1">
    <location>
        <begin position="124"/>
        <end position="168"/>
    </location>
</feature>
<dbReference type="SUPFAM" id="SSF54814">
    <property type="entry name" value="Prokaryotic type KH domain (KH-domain type II)"/>
    <property type="match status" value="1"/>
</dbReference>
<dbReference type="OrthoDB" id="530423at2759"/>
<proteinExistence type="predicted"/>
<protein>
    <submittedName>
        <fullName evidence="2">Uncharacterized protein</fullName>
    </submittedName>
</protein>
<dbReference type="InterPro" id="IPR009019">
    <property type="entry name" value="KH_sf_prok-type"/>
</dbReference>
<evidence type="ECO:0000256" key="1">
    <source>
        <dbReference type="SAM" id="MobiDB-lite"/>
    </source>
</evidence>
<feature type="compositionally biased region" description="Low complexity" evidence="1">
    <location>
        <begin position="139"/>
        <end position="151"/>
    </location>
</feature>
<dbReference type="EMBL" id="BNCQ01000001">
    <property type="protein sequence ID" value="GIL94614.1"/>
    <property type="molecule type" value="Genomic_DNA"/>
</dbReference>
<gene>
    <name evidence="2" type="ORF">Vretimale_844</name>
</gene>
<reference evidence="2" key="1">
    <citation type="journal article" date="2021" name="Proc. Natl. Acad. Sci. U.S.A.">
        <title>Three genomes in the algal genus Volvox reveal the fate of a haploid sex-determining region after a transition to homothallism.</title>
        <authorList>
            <person name="Yamamoto K."/>
            <person name="Hamaji T."/>
            <person name="Kawai-Toyooka H."/>
            <person name="Matsuzaki R."/>
            <person name="Takahashi F."/>
            <person name="Nishimura Y."/>
            <person name="Kawachi M."/>
            <person name="Noguchi H."/>
            <person name="Minakuchi Y."/>
            <person name="Umen J.G."/>
            <person name="Toyoda A."/>
            <person name="Nozaki H."/>
        </authorList>
    </citation>
    <scope>NUCLEOTIDE SEQUENCE</scope>
    <source>
        <strain evidence="2">NIES-3785</strain>
    </source>
</reference>
<feature type="region of interest" description="Disordered" evidence="1">
    <location>
        <begin position="51"/>
        <end position="97"/>
    </location>
</feature>
<dbReference type="AlphaFoldDB" id="A0A8J4G147"/>
<evidence type="ECO:0000313" key="2">
    <source>
        <dbReference type="EMBL" id="GIL94614.1"/>
    </source>
</evidence>
<evidence type="ECO:0000313" key="3">
    <source>
        <dbReference type="Proteomes" id="UP000722791"/>
    </source>
</evidence>
<sequence length="168" mass="18604">MGKHIIPAIANRLRVTRGFDSAWFTGPEHYAKMLQRDWLLTKNAWSFVQRASRSAPRTNKEDPAALAAQAADPSRPRYPKKPQPRQQDAREFPNFRPARVFTQHMPYKSIVSVFAYQAPKDGSPQAKYGLFQAERPARTSPSTPSSTSPTSLAHGTRGAAGSSAVPSR</sequence>